<dbReference type="EMBL" id="KZ559169">
    <property type="protein sequence ID" value="PLB35001.1"/>
    <property type="molecule type" value="Genomic_DNA"/>
</dbReference>
<sequence length="141" mass="15515">MASSMKGACLCEGVQFRVEGEPKNVFICYCTHCSKNAGAAGQISAKFKKEQVELEQGQKLLKTWILEDTVSGSEKHKLFCSQCGCTLWTIPMRHGGSHLIVRTSLLEDGLSRLLYKAEFFASRKAGVAADNVQSFNTMPGY</sequence>
<dbReference type="PROSITE" id="PS51891">
    <property type="entry name" value="CENP_V_GFA"/>
    <property type="match status" value="1"/>
</dbReference>
<dbReference type="PANTHER" id="PTHR33337">
    <property type="entry name" value="GFA DOMAIN-CONTAINING PROTEIN"/>
    <property type="match status" value="1"/>
</dbReference>
<accession>A0A2I2F2Z7</accession>
<gene>
    <name evidence="6" type="ORF">BDW47DRAFT_119918</name>
</gene>
<dbReference type="AlphaFoldDB" id="A0A2I2F2Z7"/>
<dbReference type="InterPro" id="IPR006913">
    <property type="entry name" value="CENP-V/GFA"/>
</dbReference>
<dbReference type="SUPFAM" id="SSF51316">
    <property type="entry name" value="Mss4-like"/>
    <property type="match status" value="1"/>
</dbReference>
<dbReference type="GO" id="GO:0046872">
    <property type="term" value="F:metal ion binding"/>
    <property type="evidence" value="ECO:0007669"/>
    <property type="project" value="UniProtKB-KW"/>
</dbReference>
<keyword evidence="2" id="KW-0479">Metal-binding</keyword>
<dbReference type="GO" id="GO:0016846">
    <property type="term" value="F:carbon-sulfur lyase activity"/>
    <property type="evidence" value="ECO:0007669"/>
    <property type="project" value="InterPro"/>
</dbReference>
<dbReference type="Pfam" id="PF04828">
    <property type="entry name" value="GFA"/>
    <property type="match status" value="1"/>
</dbReference>
<evidence type="ECO:0000256" key="2">
    <source>
        <dbReference type="ARBA" id="ARBA00022723"/>
    </source>
</evidence>
<keyword evidence="3" id="KW-0862">Zinc</keyword>
<keyword evidence="7" id="KW-1185">Reference proteome</keyword>
<dbReference type="RefSeq" id="XP_024669013.1">
    <property type="nucleotide sequence ID" value="XM_024815416.1"/>
</dbReference>
<organism evidence="6 7">
    <name type="scientific">Aspergillus candidus</name>
    <dbReference type="NCBI Taxonomy" id="41067"/>
    <lineage>
        <taxon>Eukaryota</taxon>
        <taxon>Fungi</taxon>
        <taxon>Dikarya</taxon>
        <taxon>Ascomycota</taxon>
        <taxon>Pezizomycotina</taxon>
        <taxon>Eurotiomycetes</taxon>
        <taxon>Eurotiomycetidae</taxon>
        <taxon>Eurotiales</taxon>
        <taxon>Aspergillaceae</taxon>
        <taxon>Aspergillus</taxon>
        <taxon>Aspergillus subgen. Circumdati</taxon>
    </lineage>
</organism>
<dbReference type="GeneID" id="36522576"/>
<evidence type="ECO:0000256" key="1">
    <source>
        <dbReference type="ARBA" id="ARBA00005495"/>
    </source>
</evidence>
<proteinExistence type="inferred from homology"/>
<dbReference type="STRING" id="41067.A0A2I2F2Z7"/>
<keyword evidence="4" id="KW-0456">Lyase</keyword>
<evidence type="ECO:0000256" key="3">
    <source>
        <dbReference type="ARBA" id="ARBA00022833"/>
    </source>
</evidence>
<evidence type="ECO:0000259" key="5">
    <source>
        <dbReference type="PROSITE" id="PS51891"/>
    </source>
</evidence>
<name>A0A2I2F2Z7_ASPCN</name>
<evidence type="ECO:0000313" key="7">
    <source>
        <dbReference type="Proteomes" id="UP000234585"/>
    </source>
</evidence>
<feature type="domain" description="CENP-V/GFA" evidence="5">
    <location>
        <begin position="5"/>
        <end position="116"/>
    </location>
</feature>
<evidence type="ECO:0000313" key="6">
    <source>
        <dbReference type="EMBL" id="PLB35001.1"/>
    </source>
</evidence>
<dbReference type="Proteomes" id="UP000234585">
    <property type="component" value="Unassembled WGS sequence"/>
</dbReference>
<dbReference type="Gene3D" id="3.90.1590.10">
    <property type="entry name" value="glutathione-dependent formaldehyde- activating enzyme (gfa)"/>
    <property type="match status" value="1"/>
</dbReference>
<dbReference type="PANTHER" id="PTHR33337:SF40">
    <property type="entry name" value="CENP-V_GFA DOMAIN-CONTAINING PROTEIN-RELATED"/>
    <property type="match status" value="1"/>
</dbReference>
<dbReference type="OrthoDB" id="406544at2759"/>
<comment type="similarity">
    <text evidence="1">Belongs to the Gfa family.</text>
</comment>
<reference evidence="6 7" key="1">
    <citation type="submission" date="2017-12" db="EMBL/GenBank/DDBJ databases">
        <authorList>
            <consortium name="DOE Joint Genome Institute"/>
            <person name="Haridas S."/>
            <person name="Kjaerbolling I."/>
            <person name="Vesth T.C."/>
            <person name="Frisvad J.C."/>
            <person name="Nybo J.L."/>
            <person name="Theobald S."/>
            <person name="Kuo A."/>
            <person name="Bowyer P."/>
            <person name="Matsuda Y."/>
            <person name="Mondo S."/>
            <person name="Lyhne E.K."/>
            <person name="Kogle M.E."/>
            <person name="Clum A."/>
            <person name="Lipzen A."/>
            <person name="Salamov A."/>
            <person name="Ngan C.Y."/>
            <person name="Daum C."/>
            <person name="Chiniquy J."/>
            <person name="Barry K."/>
            <person name="LaButti K."/>
            <person name="Simmons B.A."/>
            <person name="Magnuson J.K."/>
            <person name="Mortensen U.H."/>
            <person name="Larsen T.O."/>
            <person name="Grigoriev I.V."/>
            <person name="Baker S.E."/>
            <person name="Andersen M.R."/>
            <person name="Nordberg H.P."/>
            <person name="Cantor M.N."/>
            <person name="Hua S.X."/>
        </authorList>
    </citation>
    <scope>NUCLEOTIDE SEQUENCE [LARGE SCALE GENOMIC DNA]</scope>
    <source>
        <strain evidence="6 7">CBS 102.13</strain>
    </source>
</reference>
<evidence type="ECO:0000256" key="4">
    <source>
        <dbReference type="ARBA" id="ARBA00023239"/>
    </source>
</evidence>
<protein>
    <submittedName>
        <fullName evidence="6">Mss4-like protein</fullName>
    </submittedName>
</protein>
<dbReference type="InterPro" id="IPR011057">
    <property type="entry name" value="Mss4-like_sf"/>
</dbReference>